<proteinExistence type="predicted"/>
<sequence>MSKISISLCSRTDTITQSRWLLLLLLLVSLYSSIQRPEEVQVLDKYLLRGSSTPSNERAWVAQSTGGEQN</sequence>
<evidence type="ECO:0000256" key="1">
    <source>
        <dbReference type="SAM" id="SignalP"/>
    </source>
</evidence>
<comment type="caution">
    <text evidence="2">The sequence shown here is derived from an EMBL/GenBank/DDBJ whole genome shotgun (WGS) entry which is preliminary data.</text>
</comment>
<evidence type="ECO:0000313" key="2">
    <source>
        <dbReference type="EMBL" id="KAK9121566.1"/>
    </source>
</evidence>
<feature type="signal peptide" evidence="1">
    <location>
        <begin position="1"/>
        <end position="33"/>
    </location>
</feature>
<organism evidence="2 3">
    <name type="scientific">Stephania yunnanensis</name>
    <dbReference type="NCBI Taxonomy" id="152371"/>
    <lineage>
        <taxon>Eukaryota</taxon>
        <taxon>Viridiplantae</taxon>
        <taxon>Streptophyta</taxon>
        <taxon>Embryophyta</taxon>
        <taxon>Tracheophyta</taxon>
        <taxon>Spermatophyta</taxon>
        <taxon>Magnoliopsida</taxon>
        <taxon>Ranunculales</taxon>
        <taxon>Menispermaceae</taxon>
        <taxon>Menispermoideae</taxon>
        <taxon>Cissampelideae</taxon>
        <taxon>Stephania</taxon>
    </lineage>
</organism>
<keyword evidence="3" id="KW-1185">Reference proteome</keyword>
<evidence type="ECO:0000313" key="3">
    <source>
        <dbReference type="Proteomes" id="UP001420932"/>
    </source>
</evidence>
<keyword evidence="1" id="KW-0732">Signal</keyword>
<accession>A0AAP0ITN2</accession>
<dbReference type="EMBL" id="JBBNAF010000008">
    <property type="protein sequence ID" value="KAK9121566.1"/>
    <property type="molecule type" value="Genomic_DNA"/>
</dbReference>
<feature type="chain" id="PRO_5042818312" evidence="1">
    <location>
        <begin position="34"/>
        <end position="70"/>
    </location>
</feature>
<dbReference type="AlphaFoldDB" id="A0AAP0ITN2"/>
<dbReference type="Proteomes" id="UP001420932">
    <property type="component" value="Unassembled WGS sequence"/>
</dbReference>
<protein>
    <submittedName>
        <fullName evidence="2">Uncharacterized protein</fullName>
    </submittedName>
</protein>
<reference evidence="2 3" key="1">
    <citation type="submission" date="2024-01" db="EMBL/GenBank/DDBJ databases">
        <title>Genome assemblies of Stephania.</title>
        <authorList>
            <person name="Yang L."/>
        </authorList>
    </citation>
    <scope>NUCLEOTIDE SEQUENCE [LARGE SCALE GENOMIC DNA]</scope>
    <source>
        <strain evidence="2">YNDBR</strain>
        <tissue evidence="2">Leaf</tissue>
    </source>
</reference>
<name>A0AAP0ITN2_9MAGN</name>
<gene>
    <name evidence="2" type="ORF">Syun_019183</name>
</gene>